<proteinExistence type="predicted"/>
<reference evidence="1 2" key="1">
    <citation type="journal article" date="2009" name="Virology">
        <title>Genomic analysis of the smallest giant virus--Feldmannia sp. virus 158.</title>
        <authorList>
            <person name="Schroeder D.C."/>
            <person name="Park Y."/>
            <person name="Yoon H.M."/>
            <person name="Lee Y.S."/>
            <person name="Kang S.W."/>
            <person name="Meints R.H."/>
            <person name="Ivey R.G."/>
            <person name="Choi T.J."/>
        </authorList>
    </citation>
    <scope>NUCLEOTIDE SEQUENCE [LARGE SCALE GENOMIC DNA]</scope>
    <source>
        <strain evidence="1">FsV-158</strain>
    </source>
</reference>
<organism evidence="1 2">
    <name type="scientific">Feldmannia species virus</name>
    <dbReference type="NCBI Taxonomy" id="39420"/>
    <lineage>
        <taxon>Viruses</taxon>
        <taxon>Varidnaviria</taxon>
        <taxon>Bamfordvirae</taxon>
        <taxon>Nucleocytoviricota</taxon>
        <taxon>Megaviricetes</taxon>
        <taxon>Algavirales</taxon>
        <taxon>Phycodnaviridae</taxon>
        <taxon>Phaeovirus</taxon>
        <taxon>Phaeovirus feldmanniae</taxon>
    </lineage>
</organism>
<name>B5LWM4_9PHYC</name>
<dbReference type="KEGG" id="vg:6804919"/>
<dbReference type="EMBL" id="EU916176">
    <property type="protein sequence ID" value="ACH46887.1"/>
    <property type="molecule type" value="Genomic_DNA"/>
</dbReference>
<accession>B5LWM4</accession>
<protein>
    <submittedName>
        <fullName evidence="1">Uncharacterized protein</fullName>
    </submittedName>
</protein>
<dbReference type="GeneID" id="6804919"/>
<dbReference type="Proteomes" id="UP000204092">
    <property type="component" value="Segment"/>
</dbReference>
<keyword evidence="2" id="KW-1185">Reference proteome</keyword>
<dbReference type="RefSeq" id="YP_002154757.1">
    <property type="nucleotide sequence ID" value="NC_011183.1"/>
</dbReference>
<sequence length="378" mass="42232">MRNFRRKKNVWNSQRSFAMDLIESMDGSTIRVDKNTKLGSVIDTIRMVLECDSSNANTSLGRLVLSHPGLGEKYTQLKVNGRGKPTPVADAKTLIEIVWLLPGRRAHAFRCQRVGKICRLLGGDTSLVSEIEARHATLTGTEEGRATQEFFLNDNHVTIDQPDQVKELRSGEEPSWFKNATAEEKRAFASTMVNKAIVSEEVEMYDFCKAKLESVGQFTTRDMIEFGDRVRDAQRRALRAGNMMTSTPVDDTVVISAVARPVDDTIDSATGLPLATPECSESVRGVETSICNEAAKLGICVGEKGGEIGKELIRRYTKRYGVEAGLNIPKRPTTYRGKPFNENCYWSRDADLVQEAIRIVCSPEKKSTLLKWVTRYRS</sequence>
<evidence type="ECO:0000313" key="2">
    <source>
        <dbReference type="Proteomes" id="UP000204092"/>
    </source>
</evidence>
<evidence type="ECO:0000313" key="1">
    <source>
        <dbReference type="EMBL" id="ACH46887.1"/>
    </source>
</evidence>